<evidence type="ECO:0000256" key="2">
    <source>
        <dbReference type="ARBA" id="ARBA00022723"/>
    </source>
</evidence>
<proteinExistence type="predicted"/>
<dbReference type="PANTHER" id="PTHR33751:SF11">
    <property type="entry name" value="BLL4483 PROTEIN"/>
    <property type="match status" value="1"/>
</dbReference>
<dbReference type="InterPro" id="IPR036909">
    <property type="entry name" value="Cyt_c-like_dom_sf"/>
</dbReference>
<dbReference type="GO" id="GO:0020037">
    <property type="term" value="F:heme binding"/>
    <property type="evidence" value="ECO:0007669"/>
    <property type="project" value="InterPro"/>
</dbReference>
<feature type="chain" id="PRO_5012166376" evidence="6">
    <location>
        <begin position="22"/>
        <end position="218"/>
    </location>
</feature>
<dbReference type="GO" id="GO:0005506">
    <property type="term" value="F:iron ion binding"/>
    <property type="evidence" value="ECO:0007669"/>
    <property type="project" value="InterPro"/>
</dbReference>
<dbReference type="PANTHER" id="PTHR33751">
    <property type="entry name" value="CBB3-TYPE CYTOCHROME C OXIDASE SUBUNIT FIXP"/>
    <property type="match status" value="1"/>
</dbReference>
<dbReference type="EMBL" id="MWPQ01000003">
    <property type="protein sequence ID" value="OPH84623.1"/>
    <property type="molecule type" value="Genomic_DNA"/>
</dbReference>
<name>A0A1V4I325_NITVU</name>
<comment type="caution">
    <text evidence="8">The sequence shown here is derived from an EMBL/GenBank/DDBJ whole genome shotgun (WGS) entry which is preliminary data.</text>
</comment>
<dbReference type="Gene3D" id="1.10.760.10">
    <property type="entry name" value="Cytochrome c-like domain"/>
    <property type="match status" value="2"/>
</dbReference>
<feature type="binding site" description="covalent" evidence="4">
    <location>
        <position position="137"/>
    </location>
    <ligand>
        <name>heme c</name>
        <dbReference type="ChEBI" id="CHEBI:61717"/>
        <label>2</label>
    </ligand>
</feature>
<dbReference type="OrthoDB" id="9773456at2"/>
<keyword evidence="1 4" id="KW-0349">Heme</keyword>
<feature type="domain" description="Cytochrome c" evidence="7">
    <location>
        <begin position="19"/>
        <end position="104"/>
    </location>
</feature>
<feature type="domain" description="Cytochrome c" evidence="7">
    <location>
        <begin position="116"/>
        <end position="206"/>
    </location>
</feature>
<evidence type="ECO:0000256" key="6">
    <source>
        <dbReference type="SAM" id="SignalP"/>
    </source>
</evidence>
<feature type="binding site" description="axial binding residue" evidence="5">
    <location>
        <position position="141"/>
    </location>
    <ligand>
        <name>heme c</name>
        <dbReference type="ChEBI" id="CHEBI:61717"/>
        <label>2</label>
    </ligand>
    <ligandPart>
        <name>Fe</name>
        <dbReference type="ChEBI" id="CHEBI:18248"/>
    </ligandPart>
</feature>
<dbReference type="RefSeq" id="WP_079445295.1">
    <property type="nucleotide sequence ID" value="NZ_MWPQ01000003.1"/>
</dbReference>
<keyword evidence="6" id="KW-0732">Signal</keyword>
<dbReference type="GO" id="GO:0009055">
    <property type="term" value="F:electron transfer activity"/>
    <property type="evidence" value="ECO:0007669"/>
    <property type="project" value="InterPro"/>
</dbReference>
<accession>A0A1V4I325</accession>
<sequence>MRPVIGGALLLLGVSSLPVLAGNGEVITKPPGRATTCTPCHGRNGEGQPARGIPRLAGLNAEYLERQLDGFNNGARKNRVMLMIASDLSNDERKALANYYAGMTTPKPETAPADQAVIAAGAKIAATGDPSNDLPGCGQCHGAAGLDAGANFPRLAGQSALYIEKALRSWKAGDRKVDPMGVMANVANKLTDDQIKSVAAYYESLPVAAPAPTPESRP</sequence>
<dbReference type="STRING" id="29421.B2M20_01015"/>
<dbReference type="GO" id="GO:0042597">
    <property type="term" value="C:periplasmic space"/>
    <property type="evidence" value="ECO:0007669"/>
    <property type="project" value="InterPro"/>
</dbReference>
<protein>
    <submittedName>
        <fullName evidence="8">Cytochrome C</fullName>
    </submittedName>
</protein>
<evidence type="ECO:0000256" key="3">
    <source>
        <dbReference type="ARBA" id="ARBA00023004"/>
    </source>
</evidence>
<dbReference type="SUPFAM" id="SSF46626">
    <property type="entry name" value="Cytochrome c"/>
    <property type="match status" value="2"/>
</dbReference>
<evidence type="ECO:0000256" key="1">
    <source>
        <dbReference type="ARBA" id="ARBA00022617"/>
    </source>
</evidence>
<feature type="binding site" description="axial binding residue" evidence="5">
    <location>
        <position position="41"/>
    </location>
    <ligand>
        <name>heme c</name>
        <dbReference type="ChEBI" id="CHEBI:61717"/>
        <label>1</label>
    </ligand>
    <ligandPart>
        <name>Fe</name>
        <dbReference type="ChEBI" id="CHEBI:18248"/>
    </ligandPart>
</feature>
<feature type="binding site" description="covalent" evidence="4">
    <location>
        <position position="140"/>
    </location>
    <ligand>
        <name>heme c</name>
        <dbReference type="ChEBI" id="CHEBI:61717"/>
        <label>2</label>
    </ligand>
</feature>
<keyword evidence="2 5" id="KW-0479">Metal-binding</keyword>
<dbReference type="Proteomes" id="UP000189940">
    <property type="component" value="Unassembled WGS sequence"/>
</dbReference>
<dbReference type="InterPro" id="IPR050597">
    <property type="entry name" value="Cytochrome_c_Oxidase_Subunit"/>
</dbReference>
<dbReference type="InterPro" id="IPR009056">
    <property type="entry name" value="Cyt_c-like_dom"/>
</dbReference>
<dbReference type="InterPro" id="IPR024167">
    <property type="entry name" value="Cytochrome_c4-like"/>
</dbReference>
<dbReference type="PROSITE" id="PS51007">
    <property type="entry name" value="CYTC"/>
    <property type="match status" value="2"/>
</dbReference>
<evidence type="ECO:0000256" key="4">
    <source>
        <dbReference type="PIRSR" id="PIRSR000005-1"/>
    </source>
</evidence>
<evidence type="ECO:0000256" key="5">
    <source>
        <dbReference type="PIRSR" id="PIRSR000005-2"/>
    </source>
</evidence>
<evidence type="ECO:0000259" key="7">
    <source>
        <dbReference type="PROSITE" id="PS51007"/>
    </source>
</evidence>
<dbReference type="PIRSF" id="PIRSF000005">
    <property type="entry name" value="Cytochrome_c4"/>
    <property type="match status" value="1"/>
</dbReference>
<evidence type="ECO:0000313" key="9">
    <source>
        <dbReference type="Proteomes" id="UP000189940"/>
    </source>
</evidence>
<keyword evidence="3 5" id="KW-0408">Iron</keyword>
<feature type="binding site" description="covalent" evidence="4">
    <location>
        <position position="37"/>
    </location>
    <ligand>
        <name>heme c</name>
        <dbReference type="ChEBI" id="CHEBI:61717"/>
        <label>1</label>
    </ligand>
</feature>
<feature type="binding site" description="axial binding residue" evidence="5">
    <location>
        <position position="183"/>
    </location>
    <ligand>
        <name>heme c</name>
        <dbReference type="ChEBI" id="CHEBI:61717"/>
        <label>2</label>
    </ligand>
    <ligandPart>
        <name>Fe</name>
        <dbReference type="ChEBI" id="CHEBI:18248"/>
    </ligandPart>
</feature>
<organism evidence="8 9">
    <name type="scientific">Nitrobacter vulgaris</name>
    <dbReference type="NCBI Taxonomy" id="29421"/>
    <lineage>
        <taxon>Bacteria</taxon>
        <taxon>Pseudomonadati</taxon>
        <taxon>Pseudomonadota</taxon>
        <taxon>Alphaproteobacteria</taxon>
        <taxon>Hyphomicrobiales</taxon>
        <taxon>Nitrobacteraceae</taxon>
        <taxon>Nitrobacter</taxon>
    </lineage>
</organism>
<feature type="binding site" description="axial binding residue" evidence="5">
    <location>
        <position position="81"/>
    </location>
    <ligand>
        <name>heme c</name>
        <dbReference type="ChEBI" id="CHEBI:61717"/>
        <label>1</label>
    </ligand>
    <ligandPart>
        <name>Fe</name>
        <dbReference type="ChEBI" id="CHEBI:18248"/>
    </ligandPart>
</feature>
<feature type="signal peptide" evidence="6">
    <location>
        <begin position="1"/>
        <end position="21"/>
    </location>
</feature>
<comment type="PTM">
    <text evidence="4">Binds 2 heme c groups covalently per subunit.</text>
</comment>
<dbReference type="AlphaFoldDB" id="A0A1V4I325"/>
<evidence type="ECO:0000313" key="8">
    <source>
        <dbReference type="EMBL" id="OPH84623.1"/>
    </source>
</evidence>
<dbReference type="Pfam" id="PF00034">
    <property type="entry name" value="Cytochrom_C"/>
    <property type="match status" value="2"/>
</dbReference>
<gene>
    <name evidence="8" type="ORF">B2M20_01015</name>
</gene>
<keyword evidence="9" id="KW-1185">Reference proteome</keyword>
<reference evidence="8 9" key="1">
    <citation type="submission" date="2017-02" db="EMBL/GenBank/DDBJ databases">
        <title>Genome sequence of the nitrite-oxidizing bacterium Nitrobacter vulgaris strain Ab1.</title>
        <authorList>
            <person name="Mellbye B.L."/>
            <person name="Davis E.W."/>
            <person name="Spieck E."/>
            <person name="Chang J.H."/>
            <person name="Bottomley P.J."/>
            <person name="Sayavedra-Soto L.A."/>
        </authorList>
    </citation>
    <scope>NUCLEOTIDE SEQUENCE [LARGE SCALE GENOMIC DNA]</scope>
    <source>
        <strain evidence="8 9">Ab1</strain>
    </source>
</reference>
<feature type="binding site" description="covalent" evidence="4">
    <location>
        <position position="40"/>
    </location>
    <ligand>
        <name>heme c</name>
        <dbReference type="ChEBI" id="CHEBI:61717"/>
        <label>1</label>
    </ligand>
</feature>